<gene>
    <name evidence="1" type="ORF">GCM10023307_12600</name>
</gene>
<accession>A0ABP9B3A2</accession>
<name>A0ABP9B3A2_9GAMM</name>
<evidence type="ECO:0008006" key="3">
    <source>
        <dbReference type="Google" id="ProtNLM"/>
    </source>
</evidence>
<dbReference type="EMBL" id="BAABJE010000005">
    <property type="protein sequence ID" value="GAA4788960.1"/>
    <property type="molecule type" value="Genomic_DNA"/>
</dbReference>
<dbReference type="Proteomes" id="UP001499959">
    <property type="component" value="Unassembled WGS sequence"/>
</dbReference>
<proteinExistence type="predicted"/>
<dbReference type="RefSeq" id="WP_345302466.1">
    <property type="nucleotide sequence ID" value="NZ_BAABJE010000005.1"/>
</dbReference>
<sequence length="156" mass="17947">MSSRDFDFFIGDWRVRHRRLHSRLAGGDDWVDFDGTCSVRALLGGDGNVDDNVLALPDGAYRAVTLRAFDAATRRWSIWWLDGRHPDRLDPPMVGAFDQGIGTFFADDRFEGRPIRVRFLWRATDPQAPRWEQAFSADGGETWETNWTMDFSRAHP</sequence>
<evidence type="ECO:0000313" key="1">
    <source>
        <dbReference type="EMBL" id="GAA4788960.1"/>
    </source>
</evidence>
<reference evidence="2" key="1">
    <citation type="journal article" date="2019" name="Int. J. Syst. Evol. Microbiol.">
        <title>The Global Catalogue of Microorganisms (GCM) 10K type strain sequencing project: providing services to taxonomists for standard genome sequencing and annotation.</title>
        <authorList>
            <consortium name="The Broad Institute Genomics Platform"/>
            <consortium name="The Broad Institute Genome Sequencing Center for Infectious Disease"/>
            <person name="Wu L."/>
            <person name="Ma J."/>
        </authorList>
    </citation>
    <scope>NUCLEOTIDE SEQUENCE [LARGE SCALE GENOMIC DNA]</scope>
    <source>
        <strain evidence="2">JCM 18204</strain>
    </source>
</reference>
<evidence type="ECO:0000313" key="2">
    <source>
        <dbReference type="Proteomes" id="UP001499959"/>
    </source>
</evidence>
<protein>
    <recommendedName>
        <fullName evidence="3">DUF1579 domain-containing protein</fullName>
    </recommendedName>
</protein>
<comment type="caution">
    <text evidence="1">The sequence shown here is derived from an EMBL/GenBank/DDBJ whole genome shotgun (WGS) entry which is preliminary data.</text>
</comment>
<organism evidence="1 2">
    <name type="scientific">Lysobacter hankyongensis</name>
    <dbReference type="NCBI Taxonomy" id="1176535"/>
    <lineage>
        <taxon>Bacteria</taxon>
        <taxon>Pseudomonadati</taxon>
        <taxon>Pseudomonadota</taxon>
        <taxon>Gammaproteobacteria</taxon>
        <taxon>Lysobacterales</taxon>
        <taxon>Lysobacteraceae</taxon>
        <taxon>Lysobacter</taxon>
    </lineage>
</organism>
<keyword evidence="2" id="KW-1185">Reference proteome</keyword>